<protein>
    <submittedName>
        <fullName evidence="4">Serine hydrolase</fullName>
    </submittedName>
</protein>
<dbReference type="Pfam" id="PF11954">
    <property type="entry name" value="DUF3471"/>
    <property type="match status" value="1"/>
</dbReference>
<dbReference type="GO" id="GO:0016787">
    <property type="term" value="F:hydrolase activity"/>
    <property type="evidence" value="ECO:0007669"/>
    <property type="project" value="UniProtKB-KW"/>
</dbReference>
<keyword evidence="1" id="KW-0732">Signal</keyword>
<feature type="domain" description="Peptidase S12 Pab87-related C-terminal" evidence="3">
    <location>
        <begin position="423"/>
        <end position="519"/>
    </location>
</feature>
<feature type="signal peptide" evidence="1">
    <location>
        <begin position="1"/>
        <end position="24"/>
    </location>
</feature>
<dbReference type="Proteomes" id="UP001500433">
    <property type="component" value="Unassembled WGS sequence"/>
</dbReference>
<dbReference type="InterPro" id="IPR050491">
    <property type="entry name" value="AmpC-like"/>
</dbReference>
<reference evidence="5" key="1">
    <citation type="journal article" date="2019" name="Int. J. Syst. Evol. Microbiol.">
        <title>The Global Catalogue of Microorganisms (GCM) 10K type strain sequencing project: providing services to taxonomists for standard genome sequencing and annotation.</title>
        <authorList>
            <consortium name="The Broad Institute Genomics Platform"/>
            <consortium name="The Broad Institute Genome Sequencing Center for Infectious Disease"/>
            <person name="Wu L."/>
            <person name="Ma J."/>
        </authorList>
    </citation>
    <scope>NUCLEOTIDE SEQUENCE [LARGE SCALE GENOMIC DNA]</scope>
    <source>
        <strain evidence="5">JCM 18274</strain>
    </source>
</reference>
<feature type="domain" description="Beta-lactamase-related" evidence="2">
    <location>
        <begin position="33"/>
        <end position="362"/>
    </location>
</feature>
<dbReference type="Pfam" id="PF00144">
    <property type="entry name" value="Beta-lactamase"/>
    <property type="match status" value="1"/>
</dbReference>
<keyword evidence="5" id="KW-1185">Reference proteome</keyword>
<dbReference type="PANTHER" id="PTHR46825">
    <property type="entry name" value="D-ALANYL-D-ALANINE-CARBOXYPEPTIDASE/ENDOPEPTIDASE AMPH"/>
    <property type="match status" value="1"/>
</dbReference>
<proteinExistence type="predicted"/>
<evidence type="ECO:0000313" key="5">
    <source>
        <dbReference type="Proteomes" id="UP001500433"/>
    </source>
</evidence>
<evidence type="ECO:0000259" key="2">
    <source>
        <dbReference type="Pfam" id="PF00144"/>
    </source>
</evidence>
<dbReference type="InterPro" id="IPR021860">
    <property type="entry name" value="Peptidase_S12_Pab87-rel_C"/>
</dbReference>
<dbReference type="Gene3D" id="3.40.710.10">
    <property type="entry name" value="DD-peptidase/beta-lactamase superfamily"/>
    <property type="match status" value="1"/>
</dbReference>
<dbReference type="Gene3D" id="2.40.128.600">
    <property type="match status" value="1"/>
</dbReference>
<name>A0ABP9FDQ6_9FLAO</name>
<feature type="chain" id="PRO_5046297095" evidence="1">
    <location>
        <begin position="25"/>
        <end position="522"/>
    </location>
</feature>
<sequence>MKSFKFSIASIMLALFLFGTSLNAQVTSHQIDSIVNYAMTKFNVAGSAIAVVKDGKIIHNKGYGVKSIKTKQPVDQHTLFAIASNSKAFVTAGLAILVEEGKIDWNDKVKEHIPEFTMYNDYVEDNFNILDLVTHRSGLPLGMGDLMFFPDGTDFTMDDLLSSFQHFKPASDFRTKWDYDNLLYLVAGELIARKSGMTWEAFTKTRILEPLGMDSSFASLADIKDTSNLAASHSTETGTIRIIPTFQEMMNGAAGGIFSNVDDLCQWMLLHLNAGKYGVNMDKELFNSANHNEMWKIHTVMGVNRNPRYNSHFSGYGLGWFLSDVKGNMKVEHTGGLPGMLSQTILIPDMDLGIVILTNTSNDGGGLFSSVSQTILDMYFELDDFNWIDKYSDYLKSIESGGDAVTDKVWEKVDSLKAKPIDVKKYIGLYKDSWFGNCEVFMKGNQLWLKFYRSPKLNGPLSFYEDETFAIKWEYQDMNADAFVTFTLDDRGNAESIKMKGISPNIDFSFDFHDLDLKREKY</sequence>
<evidence type="ECO:0000256" key="1">
    <source>
        <dbReference type="SAM" id="SignalP"/>
    </source>
</evidence>
<keyword evidence="4" id="KW-0378">Hydrolase</keyword>
<dbReference type="PANTHER" id="PTHR46825:SF15">
    <property type="entry name" value="BETA-LACTAMASE-RELATED DOMAIN-CONTAINING PROTEIN"/>
    <property type="match status" value="1"/>
</dbReference>
<dbReference type="SUPFAM" id="SSF56601">
    <property type="entry name" value="beta-lactamase/transpeptidase-like"/>
    <property type="match status" value="1"/>
</dbReference>
<dbReference type="InterPro" id="IPR001466">
    <property type="entry name" value="Beta-lactam-related"/>
</dbReference>
<organism evidence="4 5">
    <name type="scientific">Flaviramulus aquimarinus</name>
    <dbReference type="NCBI Taxonomy" id="1170456"/>
    <lineage>
        <taxon>Bacteria</taxon>
        <taxon>Pseudomonadati</taxon>
        <taxon>Bacteroidota</taxon>
        <taxon>Flavobacteriia</taxon>
        <taxon>Flavobacteriales</taxon>
        <taxon>Flavobacteriaceae</taxon>
        <taxon>Flaviramulus</taxon>
    </lineage>
</organism>
<evidence type="ECO:0000313" key="4">
    <source>
        <dbReference type="EMBL" id="GAA4897889.1"/>
    </source>
</evidence>
<dbReference type="EMBL" id="BAABJH010000006">
    <property type="protein sequence ID" value="GAA4897889.1"/>
    <property type="molecule type" value="Genomic_DNA"/>
</dbReference>
<dbReference type="RefSeq" id="WP_345274333.1">
    <property type="nucleotide sequence ID" value="NZ_BAABJH010000006.1"/>
</dbReference>
<evidence type="ECO:0000259" key="3">
    <source>
        <dbReference type="Pfam" id="PF11954"/>
    </source>
</evidence>
<comment type="caution">
    <text evidence="4">The sequence shown here is derived from an EMBL/GenBank/DDBJ whole genome shotgun (WGS) entry which is preliminary data.</text>
</comment>
<accession>A0ABP9FDQ6</accession>
<dbReference type="InterPro" id="IPR012338">
    <property type="entry name" value="Beta-lactam/transpept-like"/>
</dbReference>
<gene>
    <name evidence="4" type="ORF">GCM10023311_23330</name>
</gene>